<feature type="transmembrane region" description="Helical" evidence="13">
    <location>
        <begin position="102"/>
        <end position="121"/>
    </location>
</feature>
<dbReference type="Gene3D" id="3.40.50.300">
    <property type="entry name" value="P-loop containing nucleotide triphosphate hydrolases"/>
    <property type="match status" value="1"/>
</dbReference>
<feature type="transmembrane region" description="Helical" evidence="13">
    <location>
        <begin position="219"/>
        <end position="242"/>
    </location>
</feature>
<dbReference type="Pfam" id="PF08352">
    <property type="entry name" value="oligo_HPY"/>
    <property type="match status" value="1"/>
</dbReference>
<feature type="domain" description="ABC transporter" evidence="14">
    <location>
        <begin position="326"/>
        <end position="572"/>
    </location>
</feature>
<reference evidence="16 17" key="1">
    <citation type="submission" date="2022-10" db="EMBL/GenBank/DDBJ databases">
        <title>The complete genomes of actinobacterial strains from the NBC collection.</title>
        <authorList>
            <person name="Joergensen T.S."/>
            <person name="Alvarez Arevalo M."/>
            <person name="Sterndorff E.B."/>
            <person name="Faurdal D."/>
            <person name="Vuksanovic O."/>
            <person name="Mourched A.-S."/>
            <person name="Charusanti P."/>
            <person name="Shaw S."/>
            <person name="Blin K."/>
            <person name="Weber T."/>
        </authorList>
    </citation>
    <scope>NUCLEOTIDE SEQUENCE [LARGE SCALE GENOMIC DNA]</scope>
    <source>
        <strain evidence="16 17">NBC_01413</strain>
    </source>
</reference>
<keyword evidence="12 13" id="KW-0472">Membrane</keyword>
<dbReference type="InterPro" id="IPR013563">
    <property type="entry name" value="Oligopep_ABC_C"/>
</dbReference>
<keyword evidence="8" id="KW-0547">Nucleotide-binding</keyword>
<name>A0ABZ1NH33_9NOCA</name>
<feature type="transmembrane region" description="Helical" evidence="13">
    <location>
        <begin position="160"/>
        <end position="180"/>
    </location>
</feature>
<organism evidence="16 17">
    <name type="scientific">Nocardia salmonicida</name>
    <dbReference type="NCBI Taxonomy" id="53431"/>
    <lineage>
        <taxon>Bacteria</taxon>
        <taxon>Bacillati</taxon>
        <taxon>Actinomycetota</taxon>
        <taxon>Actinomycetes</taxon>
        <taxon>Mycobacteriales</taxon>
        <taxon>Nocardiaceae</taxon>
        <taxon>Nocardia</taxon>
    </lineage>
</organism>
<dbReference type="InterPro" id="IPR027417">
    <property type="entry name" value="P-loop_NTPase"/>
</dbReference>
<comment type="similarity">
    <text evidence="3">Belongs to the ABC transporter superfamily.</text>
</comment>
<keyword evidence="11 13" id="KW-1133">Transmembrane helix</keyword>
<evidence type="ECO:0000256" key="10">
    <source>
        <dbReference type="ARBA" id="ARBA00022967"/>
    </source>
</evidence>
<dbReference type="SMART" id="SM00382">
    <property type="entry name" value="AAA"/>
    <property type="match status" value="1"/>
</dbReference>
<feature type="transmembrane region" description="Helical" evidence="13">
    <location>
        <begin position="262"/>
        <end position="285"/>
    </location>
</feature>
<dbReference type="PANTHER" id="PTHR43297:SF14">
    <property type="entry name" value="ATPASE AAA-TYPE CORE DOMAIN-CONTAINING PROTEIN"/>
    <property type="match status" value="1"/>
</dbReference>
<evidence type="ECO:0000256" key="8">
    <source>
        <dbReference type="ARBA" id="ARBA00022741"/>
    </source>
</evidence>
<keyword evidence="7 13" id="KW-0812">Transmembrane</keyword>
<evidence type="ECO:0000256" key="7">
    <source>
        <dbReference type="ARBA" id="ARBA00022692"/>
    </source>
</evidence>
<dbReference type="CDD" id="cd03257">
    <property type="entry name" value="ABC_NikE_OppD_transporters"/>
    <property type="match status" value="1"/>
</dbReference>
<dbReference type="RefSeq" id="WP_405151195.1">
    <property type="nucleotide sequence ID" value="NZ_CP109527.1"/>
</dbReference>
<keyword evidence="17" id="KW-1185">Reference proteome</keyword>
<evidence type="ECO:0000256" key="6">
    <source>
        <dbReference type="ARBA" id="ARBA00022519"/>
    </source>
</evidence>
<dbReference type="InterPro" id="IPR000515">
    <property type="entry name" value="MetI-like"/>
</dbReference>
<dbReference type="PROSITE" id="PS50928">
    <property type="entry name" value="ABC_TM1"/>
    <property type="match status" value="1"/>
</dbReference>
<evidence type="ECO:0000313" key="17">
    <source>
        <dbReference type="Proteomes" id="UP001621418"/>
    </source>
</evidence>
<evidence type="ECO:0000256" key="13">
    <source>
        <dbReference type="RuleBase" id="RU363032"/>
    </source>
</evidence>
<dbReference type="InterPro" id="IPR035906">
    <property type="entry name" value="MetI-like_sf"/>
</dbReference>
<evidence type="ECO:0000259" key="14">
    <source>
        <dbReference type="PROSITE" id="PS50893"/>
    </source>
</evidence>
<feature type="domain" description="ABC transmembrane type-1" evidence="15">
    <location>
        <begin position="98"/>
        <end position="286"/>
    </location>
</feature>
<evidence type="ECO:0000256" key="4">
    <source>
        <dbReference type="ARBA" id="ARBA00022448"/>
    </source>
</evidence>
<evidence type="ECO:0000256" key="3">
    <source>
        <dbReference type="ARBA" id="ARBA00005417"/>
    </source>
</evidence>
<comment type="subcellular location">
    <subcellularLocation>
        <location evidence="13">Cell membrane</location>
        <topology evidence="13">Multi-pass membrane protein</topology>
    </subcellularLocation>
    <subcellularLocation>
        <location evidence="2">Cell membrane</location>
        <topology evidence="2">Peripheral membrane protein</topology>
    </subcellularLocation>
    <subcellularLocation>
        <location evidence="1">Membrane</location>
        <topology evidence="1">Multi-pass membrane protein</topology>
    </subcellularLocation>
</comment>
<dbReference type="Pfam" id="PF00005">
    <property type="entry name" value="ABC_tran"/>
    <property type="match status" value="1"/>
</dbReference>
<proteinExistence type="inferred from homology"/>
<sequence length="601" mass="63294">MTDIPGSPDITSSRSATSRDHQGIRAGLVSNAAAHVGVAILLVVAACVLGAFYLDWFHPDAGITGDLSQRNGAPGVGGHLLGTDTAGRDVALRLVVASQTTILGAGLAVGVALLVSVPLGLSAGYFGGKLDAISQWVAALIMSLPALLLLITLVSVTSPATPTVMTFLGLLMFPAVFRLVRGQVIAVKNELYVDAARISGLSDARIIARHVFGVVRGPIVIMTAILCGVAVTAQAGLDFIGLGDSKTATWGQMMNEGFLVFYSNKALFIWPGITLTLTIAAFMLVGNGLRDAFARTNDDAPTGPRSSERIPLAQSSSVAPDADVILAVHDLVVAYPGAGDVVRSAGFTLSRGRTLGVVGESGSGKTQTAFSILDLLPSAARIERGQVWLDGVDTLSLSAAERGTLVRSRVAYVPQEPMSNLDPAFTIGFQLMEPLRVRGMSKDDARKRALELLARVGIPEPERTFASYPHQISGGMAQRVLIAGAVSTDPAVLIADEPTTALDVTVQAEILDLFRDLQAEFGMSILLVTHNLGVVADLCDDVAVMCEGEVVETATVDQFFAGPQHPYSRKLLDSMPDPDYIRAPFDREHGDDAAHLEKTIP</sequence>
<dbReference type="InterPro" id="IPR050388">
    <property type="entry name" value="ABC_Ni/Peptide_Import"/>
</dbReference>
<evidence type="ECO:0000256" key="2">
    <source>
        <dbReference type="ARBA" id="ARBA00004202"/>
    </source>
</evidence>
<dbReference type="SUPFAM" id="SSF161098">
    <property type="entry name" value="MetI-like"/>
    <property type="match status" value="1"/>
</dbReference>
<evidence type="ECO:0000256" key="9">
    <source>
        <dbReference type="ARBA" id="ARBA00022840"/>
    </source>
</evidence>
<feature type="transmembrane region" description="Helical" evidence="13">
    <location>
        <begin position="133"/>
        <end position="154"/>
    </location>
</feature>
<dbReference type="EMBL" id="CP109527">
    <property type="protein sequence ID" value="WTY39248.1"/>
    <property type="molecule type" value="Genomic_DNA"/>
</dbReference>
<dbReference type="PANTHER" id="PTHR43297">
    <property type="entry name" value="OLIGOPEPTIDE TRANSPORT ATP-BINDING PROTEIN APPD"/>
    <property type="match status" value="1"/>
</dbReference>
<evidence type="ECO:0000256" key="11">
    <source>
        <dbReference type="ARBA" id="ARBA00022989"/>
    </source>
</evidence>
<dbReference type="Pfam" id="PF00528">
    <property type="entry name" value="BPD_transp_1"/>
    <property type="match status" value="1"/>
</dbReference>
<dbReference type="InterPro" id="IPR017871">
    <property type="entry name" value="ABC_transporter-like_CS"/>
</dbReference>
<dbReference type="PROSITE" id="PS00211">
    <property type="entry name" value="ABC_TRANSPORTER_1"/>
    <property type="match status" value="1"/>
</dbReference>
<evidence type="ECO:0000256" key="1">
    <source>
        <dbReference type="ARBA" id="ARBA00004141"/>
    </source>
</evidence>
<dbReference type="InterPro" id="IPR003439">
    <property type="entry name" value="ABC_transporter-like_ATP-bd"/>
</dbReference>
<feature type="transmembrane region" description="Helical" evidence="13">
    <location>
        <begin position="32"/>
        <end position="54"/>
    </location>
</feature>
<dbReference type="CDD" id="cd06261">
    <property type="entry name" value="TM_PBP2"/>
    <property type="match status" value="1"/>
</dbReference>
<protein>
    <submittedName>
        <fullName evidence="16">Dipeptide/oligopeptide/nickel ABC transporter permease/ATP-binding protein</fullName>
    </submittedName>
</protein>
<keyword evidence="6" id="KW-0997">Cell inner membrane</keyword>
<dbReference type="Proteomes" id="UP001621418">
    <property type="component" value="Chromosome"/>
</dbReference>
<evidence type="ECO:0000313" key="16">
    <source>
        <dbReference type="EMBL" id="WTY39248.1"/>
    </source>
</evidence>
<comment type="similarity">
    <text evidence="13">Belongs to the binding-protein-dependent transport system permease family.</text>
</comment>
<evidence type="ECO:0000256" key="5">
    <source>
        <dbReference type="ARBA" id="ARBA00022475"/>
    </source>
</evidence>
<dbReference type="InterPro" id="IPR003593">
    <property type="entry name" value="AAA+_ATPase"/>
</dbReference>
<evidence type="ECO:0000256" key="12">
    <source>
        <dbReference type="ARBA" id="ARBA00023136"/>
    </source>
</evidence>
<keyword evidence="5" id="KW-1003">Cell membrane</keyword>
<evidence type="ECO:0000259" key="15">
    <source>
        <dbReference type="PROSITE" id="PS50928"/>
    </source>
</evidence>
<dbReference type="PROSITE" id="PS50893">
    <property type="entry name" value="ABC_TRANSPORTER_2"/>
    <property type="match status" value="1"/>
</dbReference>
<accession>A0ABZ1NH33</accession>
<dbReference type="SUPFAM" id="SSF52540">
    <property type="entry name" value="P-loop containing nucleoside triphosphate hydrolases"/>
    <property type="match status" value="1"/>
</dbReference>
<keyword evidence="4 13" id="KW-0813">Transport</keyword>
<keyword evidence="9" id="KW-0067">ATP-binding</keyword>
<dbReference type="Gene3D" id="1.10.3720.10">
    <property type="entry name" value="MetI-like"/>
    <property type="match status" value="1"/>
</dbReference>
<gene>
    <name evidence="16" type="ORF">OG308_16155</name>
</gene>
<keyword evidence="10" id="KW-1278">Translocase</keyword>